<gene>
    <name evidence="4" type="ORF">P3W55_11805</name>
</gene>
<evidence type="ECO:0000313" key="4">
    <source>
        <dbReference type="EMBL" id="MDF3842391.1"/>
    </source>
</evidence>
<feature type="domain" description="Teneurin-like YD-shell" evidence="3">
    <location>
        <begin position="269"/>
        <end position="562"/>
    </location>
</feature>
<name>A0AAW6P3Y5_9PSED</name>
<feature type="region of interest" description="Disordered" evidence="2">
    <location>
        <begin position="619"/>
        <end position="640"/>
    </location>
</feature>
<dbReference type="InterPro" id="IPR031325">
    <property type="entry name" value="RHS_repeat"/>
</dbReference>
<dbReference type="InterPro" id="IPR022385">
    <property type="entry name" value="Rhs_assc_core"/>
</dbReference>
<protein>
    <submittedName>
        <fullName evidence="4">RHS repeat-associated core domain-containing protein</fullName>
    </submittedName>
</protein>
<dbReference type="InterPro" id="IPR056823">
    <property type="entry name" value="TEN-like_YD-shell"/>
</dbReference>
<dbReference type="Pfam" id="PF05593">
    <property type="entry name" value="RHS_repeat"/>
    <property type="match status" value="3"/>
</dbReference>
<dbReference type="NCBIfam" id="TIGR01643">
    <property type="entry name" value="YD_repeat_2x"/>
    <property type="match status" value="6"/>
</dbReference>
<dbReference type="RefSeq" id="WP_276214508.1">
    <property type="nucleotide sequence ID" value="NZ_JARJLR010000209.1"/>
</dbReference>
<dbReference type="InterPro" id="IPR006530">
    <property type="entry name" value="YD"/>
</dbReference>
<dbReference type="Gene3D" id="2.180.10.10">
    <property type="entry name" value="RHS repeat-associated core"/>
    <property type="match status" value="1"/>
</dbReference>
<keyword evidence="1" id="KW-0677">Repeat</keyword>
<dbReference type="EMBL" id="JARJLR010000209">
    <property type="protein sequence ID" value="MDF3842391.1"/>
    <property type="molecule type" value="Genomic_DNA"/>
</dbReference>
<feature type="compositionally biased region" description="Low complexity" evidence="2">
    <location>
        <begin position="620"/>
        <end position="633"/>
    </location>
</feature>
<evidence type="ECO:0000256" key="2">
    <source>
        <dbReference type="SAM" id="MobiDB-lite"/>
    </source>
</evidence>
<comment type="caution">
    <text evidence="4">The sequence shown here is derived from an EMBL/GenBank/DDBJ whole genome shotgun (WGS) entry which is preliminary data.</text>
</comment>
<dbReference type="Pfam" id="PF25023">
    <property type="entry name" value="TEN_YD-shell"/>
    <property type="match status" value="1"/>
</dbReference>
<dbReference type="AlphaFoldDB" id="A0AAW6P3Y5"/>
<evidence type="ECO:0000256" key="1">
    <source>
        <dbReference type="ARBA" id="ARBA00022737"/>
    </source>
</evidence>
<feature type="non-terminal residue" evidence="4">
    <location>
        <position position="1"/>
    </location>
</feature>
<dbReference type="PANTHER" id="PTHR32305:SF15">
    <property type="entry name" value="PROTEIN RHSA-RELATED"/>
    <property type="match status" value="1"/>
</dbReference>
<dbReference type="Proteomes" id="UP001220662">
    <property type="component" value="Unassembled WGS sequence"/>
</dbReference>
<dbReference type="PANTHER" id="PTHR32305">
    <property type="match status" value="1"/>
</dbReference>
<dbReference type="InterPro" id="IPR050708">
    <property type="entry name" value="T6SS_VgrG/RHS"/>
</dbReference>
<proteinExistence type="predicted"/>
<sequence>YRYDLNDNPTGRTNPRQYASTQAFDALDRLVSHADALDGVTQLTYDAQDNLTQVSDPRGVTTRYVYDGLGNLIQRISPDSGATHFEYDAAGNVIRQTDARGVVVEFSYDALNRLSERRYPATPAFDVRYQYDGSADGNHGIGRLTAIEDGSGRLAYRYDARGNLVQQARSLSVNGQVLEESLSFQYDAADRLVGIGYPSGYTLGYPRNAGGQVSSVTLGVGSQAPLVLASDIAYLPFGPLQRLSWANGISLAREYDQDYQLVRQRVGPWQSDYRHDANGNITQLAHSLWGTLDYQYDPLDRLTTERSSQAERRYGYDAVGNRTEKSATRLADGESLQDSYRYASDSNRLTVLNGHTVTSDAAGNLLQDRASRLLGYDAQGRLANVRIDGQEVAQYRYNAHGQRIAKLTAQGFTTYLYGPDGQLLGEAAYDRNGQPRREQYYLWLDRLPLVTLSTAYDDQGHPGNPRVLYLHSDHLDTPRLASDDDQRLAWQWQSDAFGNGQPSSPDNTVVNLRFPGQYYDAESGLHYNYFRDYDPQTGRYVESDPIGLNGGLNTYAYAGSNPVGLVDPNGLSPTAGAGAAGGFFVAGPPGAVVGGLIGLGVGAWGANAAWDAYHENANEDGGASADSSPGSAADKARERKEYSRICKTPIPPTGDQCKDAKANLDRLQQCLALRENFSKKWFNDNEAGHITEINNTRKAIENLKDFLRRVCGEQCN</sequence>
<evidence type="ECO:0000313" key="5">
    <source>
        <dbReference type="Proteomes" id="UP001220662"/>
    </source>
</evidence>
<evidence type="ECO:0000259" key="3">
    <source>
        <dbReference type="Pfam" id="PF25023"/>
    </source>
</evidence>
<organism evidence="4 5">
    <name type="scientific">Pseudomonas citronellolis</name>
    <dbReference type="NCBI Taxonomy" id="53408"/>
    <lineage>
        <taxon>Bacteria</taxon>
        <taxon>Pseudomonadati</taxon>
        <taxon>Pseudomonadota</taxon>
        <taxon>Gammaproteobacteria</taxon>
        <taxon>Pseudomonadales</taxon>
        <taxon>Pseudomonadaceae</taxon>
        <taxon>Pseudomonas</taxon>
    </lineage>
</organism>
<dbReference type="NCBIfam" id="TIGR03696">
    <property type="entry name" value="Rhs_assc_core"/>
    <property type="match status" value="1"/>
</dbReference>
<reference evidence="4" key="1">
    <citation type="submission" date="2023-03" db="EMBL/GenBank/DDBJ databases">
        <title>Draft assemblies of triclosan tolerant bacteria isolated from returned activated sludge.</title>
        <authorList>
            <person name="Van Hamelsveld S."/>
        </authorList>
    </citation>
    <scope>NUCLEOTIDE SEQUENCE</scope>
    <source>
        <strain evidence="4">GW210015_S63</strain>
    </source>
</reference>
<accession>A0AAW6P3Y5</accession>